<accession>A0A8J2FNF7</accession>
<proteinExistence type="predicted"/>
<dbReference type="AlphaFoldDB" id="A0A8J2FNF7"/>
<keyword evidence="2" id="KW-1185">Reference proteome</keyword>
<dbReference type="Pfam" id="PF13528">
    <property type="entry name" value="Glyco_trans_1_3"/>
    <property type="match status" value="1"/>
</dbReference>
<name>A0A8J2FNF7_9BACT</name>
<dbReference type="SUPFAM" id="SSF53756">
    <property type="entry name" value="UDP-Glycosyltransferase/glycogen phosphorylase"/>
    <property type="match status" value="1"/>
</dbReference>
<comment type="caution">
    <text evidence="1">The sequence shown here is derived from an EMBL/GenBank/DDBJ whole genome shotgun (WGS) entry which is preliminary data.</text>
</comment>
<organism evidence="1 2">
    <name type="scientific">Candidatus Methylacidithermus pantelleriae</name>
    <dbReference type="NCBI Taxonomy" id="2744239"/>
    <lineage>
        <taxon>Bacteria</taxon>
        <taxon>Pseudomonadati</taxon>
        <taxon>Verrucomicrobiota</taxon>
        <taxon>Methylacidiphilae</taxon>
        <taxon>Methylacidiphilales</taxon>
        <taxon>Methylacidiphilaceae</taxon>
        <taxon>Candidatus Methylacidithermus</taxon>
    </lineage>
</organism>
<protein>
    <submittedName>
        <fullName evidence="1">Uncharacterized protein</fullName>
    </submittedName>
</protein>
<sequence length="391" mass="44701">MARVLYGLMGNTNGHVMRTLAIISRLPQHEFFLVGGGRVPQLLGNQYPCLEVPVLRTVHCKQRVSLPRTVAQIVLRHGQLPGIVRRIVRLIEQWRPDCAVCDREFFLPYAAQVAGLPCFSLDHSHILHACQYPVPPSQRLSWYLAMLHDWLSFNQTRFHLVISFFRPPLRPSTQHYYELHAPVLRPEVTTMHPAEGESVLVYQTSPTFRRLLDALQQLKRPVLVYGMQNQEEKRGNLFFRAFHPTRILEDLAQSAYVIANGGHNLLCEAFYLGKPVFCFPVACLFEQFLNAWYVKELGYGDFSTSLRPTGQLLQRFEANLEMYSRNLRTGFRYGTEEVVRRVDQIVSSPSLILRKCAEKEGASTHPGSSYPSSVPLVQALSRKAKTPLRDN</sequence>
<evidence type="ECO:0000313" key="2">
    <source>
        <dbReference type="Proteomes" id="UP000663859"/>
    </source>
</evidence>
<dbReference type="Proteomes" id="UP000663859">
    <property type="component" value="Unassembled WGS sequence"/>
</dbReference>
<gene>
    <name evidence="1" type="ORF">MPNT_110060</name>
</gene>
<dbReference type="RefSeq" id="WP_174582770.1">
    <property type="nucleotide sequence ID" value="NZ_CAJNOB010000003.1"/>
</dbReference>
<evidence type="ECO:0000313" key="1">
    <source>
        <dbReference type="EMBL" id="CAF0692031.1"/>
    </source>
</evidence>
<reference evidence="1" key="1">
    <citation type="submission" date="2021-02" db="EMBL/GenBank/DDBJ databases">
        <authorList>
            <person name="Cremers G."/>
            <person name="Picone N."/>
        </authorList>
    </citation>
    <scope>NUCLEOTIDE SEQUENCE</scope>
    <source>
        <strain evidence="1">PQ17</strain>
    </source>
</reference>
<dbReference type="Gene3D" id="3.40.50.2000">
    <property type="entry name" value="Glycogen Phosphorylase B"/>
    <property type="match status" value="2"/>
</dbReference>
<dbReference type="EMBL" id="CAJNOB010000003">
    <property type="protein sequence ID" value="CAF0692031.1"/>
    <property type="molecule type" value="Genomic_DNA"/>
</dbReference>